<dbReference type="Pfam" id="PF04073">
    <property type="entry name" value="tRNA_edit"/>
    <property type="match status" value="1"/>
</dbReference>
<accession>A0A2N3LFS3</accession>
<keyword evidence="3" id="KW-1185">Reference proteome</keyword>
<proteinExistence type="predicted"/>
<evidence type="ECO:0000313" key="2">
    <source>
        <dbReference type="EMBL" id="PKR83373.1"/>
    </source>
</evidence>
<dbReference type="Gene3D" id="3.90.960.10">
    <property type="entry name" value="YbaK/aminoacyl-tRNA synthetase-associated domain"/>
    <property type="match status" value="1"/>
</dbReference>
<dbReference type="Proteomes" id="UP000233440">
    <property type="component" value="Unassembled WGS sequence"/>
</dbReference>
<evidence type="ECO:0000313" key="3">
    <source>
        <dbReference type="Proteomes" id="UP000233440"/>
    </source>
</evidence>
<dbReference type="AlphaFoldDB" id="A0A2N3LFS3"/>
<dbReference type="EMBL" id="PIQO01000019">
    <property type="protein sequence ID" value="PKR83373.1"/>
    <property type="molecule type" value="Genomic_DNA"/>
</dbReference>
<dbReference type="RefSeq" id="WP_101355891.1">
    <property type="nucleotide sequence ID" value="NZ_PIQO01000019.1"/>
</dbReference>
<dbReference type="PANTHER" id="PTHR30411:SF1">
    <property type="entry name" value="CYTOPLASMIC PROTEIN"/>
    <property type="match status" value="1"/>
</dbReference>
<reference evidence="2 3" key="1">
    <citation type="submission" date="2017-11" db="EMBL/GenBank/DDBJ databases">
        <title>Bacillus camelliae sp. nov., isolated from pu'er tea.</title>
        <authorList>
            <person name="Niu L."/>
        </authorList>
    </citation>
    <scope>NUCLEOTIDE SEQUENCE [LARGE SCALE GENOMIC DNA]</scope>
    <source>
        <strain evidence="2 3">7578-1</strain>
    </source>
</reference>
<feature type="domain" description="YbaK/aminoacyl-tRNA synthetase-associated" evidence="1">
    <location>
        <begin position="26"/>
        <end position="141"/>
    </location>
</feature>
<protein>
    <submittedName>
        <fullName evidence="2">EBSC protein</fullName>
    </submittedName>
</protein>
<dbReference type="InterPro" id="IPR007214">
    <property type="entry name" value="YbaK/aa-tRNA-synth-assoc-dom"/>
</dbReference>
<sequence>MSLENVRVHLKKWNRDQDIKEFDTSSATVELAAQAIGVIPARIAKTISFRGDEEGTAILIVAAGDTKIDNKKFRLHFGFKARMLSPEEVLEQTGHAIGGVCPFGLINDLDVYLDVSLKRFTTVFPACGSSNSAIELTNDELWLYANAKEWVDVCKEWQEQEGKTLVM</sequence>
<organism evidence="2 3">
    <name type="scientific">Heyndrickxia camelliae</name>
    <dbReference type="NCBI Taxonomy" id="1707093"/>
    <lineage>
        <taxon>Bacteria</taxon>
        <taxon>Bacillati</taxon>
        <taxon>Bacillota</taxon>
        <taxon>Bacilli</taxon>
        <taxon>Bacillales</taxon>
        <taxon>Bacillaceae</taxon>
        <taxon>Heyndrickxia</taxon>
    </lineage>
</organism>
<dbReference type="PANTHER" id="PTHR30411">
    <property type="entry name" value="CYTOPLASMIC PROTEIN"/>
    <property type="match status" value="1"/>
</dbReference>
<dbReference type="SUPFAM" id="SSF55826">
    <property type="entry name" value="YbaK/ProRS associated domain"/>
    <property type="match status" value="1"/>
</dbReference>
<dbReference type="InterPro" id="IPR036754">
    <property type="entry name" value="YbaK/aa-tRNA-synt-asso_dom_sf"/>
</dbReference>
<comment type="caution">
    <text evidence="2">The sequence shown here is derived from an EMBL/GenBank/DDBJ whole genome shotgun (WGS) entry which is preliminary data.</text>
</comment>
<gene>
    <name evidence="2" type="ORF">CWO92_19535</name>
</gene>
<dbReference type="GO" id="GO:0002161">
    <property type="term" value="F:aminoacyl-tRNA deacylase activity"/>
    <property type="evidence" value="ECO:0007669"/>
    <property type="project" value="InterPro"/>
</dbReference>
<dbReference type="OrthoDB" id="9798760at2"/>
<name>A0A2N3LFS3_9BACI</name>
<evidence type="ECO:0000259" key="1">
    <source>
        <dbReference type="Pfam" id="PF04073"/>
    </source>
</evidence>
<dbReference type="CDD" id="cd04333">
    <property type="entry name" value="ProX_deacylase"/>
    <property type="match status" value="1"/>
</dbReference>